<evidence type="ECO:0000313" key="3">
    <source>
        <dbReference type="EMBL" id="MDL2078363.1"/>
    </source>
</evidence>
<dbReference type="GO" id="GO:0004316">
    <property type="term" value="F:3-oxoacyl-[acyl-carrier-protein] reductase (NADPH) activity"/>
    <property type="evidence" value="ECO:0007669"/>
    <property type="project" value="UniProtKB-EC"/>
</dbReference>
<keyword evidence="4" id="KW-1185">Reference proteome</keyword>
<sequence>MNAPVALVTGASRGIGRAVAVRLAQDGYDIALCYAASDDAARELDKEITGLGRRTCVRRVDVRDPDAVDALVEDTEQSLGPLDAVVASAAVLRDNPLTVMEDDDWHEVLRTNLDGVYHVCRSAIEGMVRRRRGAIVTLSSVAGLHGNAGQTNYAASKAGIIGFTTSLAREAGRYGIRANVVAPGFIATDPVLALPEQTREDFARRIALGRFGRPEEVADLVSFLVSDRAAYITGATFRIDGGMG</sequence>
<reference evidence="3 4" key="1">
    <citation type="submission" date="2023-05" db="EMBL/GenBank/DDBJ databases">
        <title>Streptomyces fuscus sp. nov., a brown-black pigment producing actinomyces isolated from dry sand of Sea duck farm.</title>
        <authorList>
            <person name="Xie J."/>
            <person name="Shen N."/>
        </authorList>
    </citation>
    <scope>NUCLEOTIDE SEQUENCE [LARGE SCALE GENOMIC DNA]</scope>
    <source>
        <strain evidence="3 4">GXMU-J15</strain>
    </source>
</reference>
<dbReference type="InterPro" id="IPR057326">
    <property type="entry name" value="KR_dom"/>
</dbReference>
<comment type="similarity">
    <text evidence="1">Belongs to the short-chain dehydrogenases/reductases (SDR) family.</text>
</comment>
<dbReference type="SMART" id="SM00822">
    <property type="entry name" value="PKS_KR"/>
    <property type="match status" value="1"/>
</dbReference>
<dbReference type="NCBIfam" id="NF009466">
    <property type="entry name" value="PRK12826.1-2"/>
    <property type="match status" value="1"/>
</dbReference>
<gene>
    <name evidence="3" type="primary">fabG</name>
    <name evidence="3" type="ORF">QNN03_18175</name>
</gene>
<protein>
    <submittedName>
        <fullName evidence="3">3-oxoacyl-ACP reductase FabG</fullName>
        <ecNumber evidence="3">1.1.1.100</ecNumber>
    </submittedName>
</protein>
<evidence type="ECO:0000256" key="1">
    <source>
        <dbReference type="ARBA" id="ARBA00006484"/>
    </source>
</evidence>
<dbReference type="EC" id="1.1.1.100" evidence="3"/>
<accession>A0ABT7J0I5</accession>
<evidence type="ECO:0000259" key="2">
    <source>
        <dbReference type="SMART" id="SM00822"/>
    </source>
</evidence>
<dbReference type="RefSeq" id="WP_093723922.1">
    <property type="nucleotide sequence ID" value="NZ_JASJUS010000016.1"/>
</dbReference>
<dbReference type="InterPro" id="IPR002347">
    <property type="entry name" value="SDR_fam"/>
</dbReference>
<name>A0ABT7J0I5_9ACTN</name>
<dbReference type="InterPro" id="IPR050259">
    <property type="entry name" value="SDR"/>
</dbReference>
<keyword evidence="3" id="KW-0560">Oxidoreductase</keyword>
<evidence type="ECO:0000313" key="4">
    <source>
        <dbReference type="Proteomes" id="UP001241926"/>
    </source>
</evidence>
<dbReference type="SUPFAM" id="SSF51735">
    <property type="entry name" value="NAD(P)-binding Rossmann-fold domains"/>
    <property type="match status" value="1"/>
</dbReference>
<dbReference type="PRINTS" id="PR00081">
    <property type="entry name" value="GDHRDH"/>
</dbReference>
<feature type="domain" description="Ketoreductase" evidence="2">
    <location>
        <begin position="4"/>
        <end position="189"/>
    </location>
</feature>
<dbReference type="InterPro" id="IPR036291">
    <property type="entry name" value="NAD(P)-bd_dom_sf"/>
</dbReference>
<dbReference type="InterPro" id="IPR020904">
    <property type="entry name" value="Sc_DH/Rdtase_CS"/>
</dbReference>
<dbReference type="PANTHER" id="PTHR42879">
    <property type="entry name" value="3-OXOACYL-(ACYL-CARRIER-PROTEIN) REDUCTASE"/>
    <property type="match status" value="1"/>
</dbReference>
<comment type="caution">
    <text evidence="3">The sequence shown here is derived from an EMBL/GenBank/DDBJ whole genome shotgun (WGS) entry which is preliminary data.</text>
</comment>
<dbReference type="Proteomes" id="UP001241926">
    <property type="component" value="Unassembled WGS sequence"/>
</dbReference>
<dbReference type="PROSITE" id="PS00061">
    <property type="entry name" value="ADH_SHORT"/>
    <property type="match status" value="1"/>
</dbReference>
<dbReference type="PANTHER" id="PTHR42879:SF2">
    <property type="entry name" value="3-OXOACYL-[ACYL-CARRIER-PROTEIN] REDUCTASE FABG"/>
    <property type="match status" value="1"/>
</dbReference>
<dbReference type="Gene3D" id="3.40.50.720">
    <property type="entry name" value="NAD(P)-binding Rossmann-like Domain"/>
    <property type="match status" value="1"/>
</dbReference>
<organism evidence="3 4">
    <name type="scientific">Streptomyces fuscus</name>
    <dbReference type="NCBI Taxonomy" id="3048495"/>
    <lineage>
        <taxon>Bacteria</taxon>
        <taxon>Bacillati</taxon>
        <taxon>Actinomycetota</taxon>
        <taxon>Actinomycetes</taxon>
        <taxon>Kitasatosporales</taxon>
        <taxon>Streptomycetaceae</taxon>
        <taxon>Streptomyces</taxon>
    </lineage>
</organism>
<dbReference type="EMBL" id="JASJUS010000016">
    <property type="protein sequence ID" value="MDL2078363.1"/>
    <property type="molecule type" value="Genomic_DNA"/>
</dbReference>
<proteinExistence type="inferred from homology"/>
<dbReference type="Pfam" id="PF13561">
    <property type="entry name" value="adh_short_C2"/>
    <property type="match status" value="1"/>
</dbReference>
<dbReference type="PRINTS" id="PR00080">
    <property type="entry name" value="SDRFAMILY"/>
</dbReference>